<name>A0A248UP47_9HYPH</name>
<dbReference type="AlphaFoldDB" id="A0A248UP47"/>
<geneLocation type="plasmid" evidence="1 2">
    <name>unnamed1</name>
</geneLocation>
<organism evidence="1 2">
    <name type="scientific">Ochrobactrum quorumnocens</name>
    <dbReference type="NCBI Taxonomy" id="271865"/>
    <lineage>
        <taxon>Bacteria</taxon>
        <taxon>Pseudomonadati</taxon>
        <taxon>Pseudomonadota</taxon>
        <taxon>Alphaproteobacteria</taxon>
        <taxon>Hyphomicrobiales</taxon>
        <taxon>Brucellaceae</taxon>
        <taxon>Brucella/Ochrobactrum group</taxon>
        <taxon>Ochrobactrum</taxon>
    </lineage>
</organism>
<keyword evidence="1" id="KW-0614">Plasmid</keyword>
<reference evidence="1 2" key="1">
    <citation type="submission" date="2017-07" db="EMBL/GenBank/DDBJ databases">
        <title>Phylogenetic study on the rhizospheric bacterium Ochrobactrum sp. A44.</title>
        <authorList>
            <person name="Krzyzanowska D.M."/>
            <person name="Ossowicki A."/>
            <person name="Rajewska M."/>
            <person name="Maciag T."/>
            <person name="Kaczynski Z."/>
            <person name="Czerwicka M."/>
            <person name="Jafra S."/>
        </authorList>
    </citation>
    <scope>NUCLEOTIDE SEQUENCE [LARGE SCALE GENOMIC DNA]</scope>
    <source>
        <strain evidence="1 2">A44</strain>
        <plasmid evidence="1 2">unnamed1</plasmid>
    </source>
</reference>
<accession>A0A248UP47</accession>
<dbReference type="Proteomes" id="UP000215256">
    <property type="component" value="Plasmid unnamed1"/>
</dbReference>
<protein>
    <submittedName>
        <fullName evidence="1">RelE/StbE family addiction module toxin</fullName>
    </submittedName>
</protein>
<sequence length="43" mass="4652">MNLTWSAFALSDRDAILTIIEADNPSSAINGRRTNRRGCSSLG</sequence>
<evidence type="ECO:0000313" key="2">
    <source>
        <dbReference type="Proteomes" id="UP000215256"/>
    </source>
</evidence>
<evidence type="ECO:0000313" key="1">
    <source>
        <dbReference type="EMBL" id="ASV88079.1"/>
    </source>
</evidence>
<dbReference type="KEGG" id="och:CES85_3161"/>
<gene>
    <name evidence="1" type="ORF">CES85_3161</name>
</gene>
<proteinExistence type="predicted"/>
<dbReference type="EMBL" id="CP022605">
    <property type="protein sequence ID" value="ASV88079.1"/>
    <property type="molecule type" value="Genomic_DNA"/>
</dbReference>